<evidence type="ECO:0000259" key="3">
    <source>
        <dbReference type="Pfam" id="PF16344"/>
    </source>
</evidence>
<dbReference type="FunFam" id="2.60.120.1440:FF:000001">
    <property type="entry name" value="Putative anti-sigma factor"/>
    <property type="match status" value="1"/>
</dbReference>
<dbReference type="Gene3D" id="2.60.120.1440">
    <property type="match status" value="1"/>
</dbReference>
<keyword evidence="5" id="KW-1185">Reference proteome</keyword>
<organism evidence="4 5">
    <name type="scientific">Parabacteroides chinchillae</name>
    <dbReference type="NCBI Taxonomy" id="871327"/>
    <lineage>
        <taxon>Bacteria</taxon>
        <taxon>Pseudomonadati</taxon>
        <taxon>Bacteroidota</taxon>
        <taxon>Bacteroidia</taxon>
        <taxon>Bacteroidales</taxon>
        <taxon>Tannerellaceae</taxon>
        <taxon>Parabacteroides</taxon>
    </lineage>
</organism>
<dbReference type="PIRSF" id="PIRSF018266">
    <property type="entry name" value="FecR"/>
    <property type="match status" value="1"/>
</dbReference>
<dbReference type="PANTHER" id="PTHR30273:SF2">
    <property type="entry name" value="PROTEIN FECR"/>
    <property type="match status" value="1"/>
</dbReference>
<dbReference type="Pfam" id="PF04773">
    <property type="entry name" value="FecR"/>
    <property type="match status" value="1"/>
</dbReference>
<dbReference type="Gene3D" id="3.55.50.30">
    <property type="match status" value="1"/>
</dbReference>
<dbReference type="PANTHER" id="PTHR30273">
    <property type="entry name" value="PERIPLASMIC SIGNAL SENSOR AND SIGMA FACTOR ACTIVATOR FECR-RELATED"/>
    <property type="match status" value="1"/>
</dbReference>
<dbReference type="Proteomes" id="UP000236725">
    <property type="component" value="Unassembled WGS sequence"/>
</dbReference>
<gene>
    <name evidence="4" type="ORF">SAMN05444001_11943</name>
</gene>
<dbReference type="InterPro" id="IPR006860">
    <property type="entry name" value="FecR"/>
</dbReference>
<dbReference type="InterPro" id="IPR032508">
    <property type="entry name" value="FecR_C"/>
</dbReference>
<dbReference type="EMBL" id="FNVS01000019">
    <property type="protein sequence ID" value="SEG19432.1"/>
    <property type="molecule type" value="Genomic_DNA"/>
</dbReference>
<proteinExistence type="predicted"/>
<feature type="domain" description="Protein FecR C-terminal" evidence="3">
    <location>
        <begin position="241"/>
        <end position="310"/>
    </location>
</feature>
<comment type="caution">
    <text evidence="4">The sequence shown here is derived from an EMBL/GenBank/DDBJ whole genome shotgun (WGS) entry which is preliminary data.</text>
</comment>
<evidence type="ECO:0000256" key="1">
    <source>
        <dbReference type="SAM" id="Phobius"/>
    </source>
</evidence>
<keyword evidence="1" id="KW-0472">Membrane</keyword>
<feature type="transmembrane region" description="Helical" evidence="1">
    <location>
        <begin position="68"/>
        <end position="89"/>
    </location>
</feature>
<dbReference type="InterPro" id="IPR012373">
    <property type="entry name" value="Ferrdict_sens_TM"/>
</dbReference>
<keyword evidence="1" id="KW-0812">Transmembrane</keyword>
<evidence type="ECO:0000313" key="4">
    <source>
        <dbReference type="EMBL" id="SEG19432.1"/>
    </source>
</evidence>
<accession>A0A8G2F602</accession>
<dbReference type="RefSeq" id="WP_103984159.1">
    <property type="nucleotide sequence ID" value="NZ_FNVS01000019.1"/>
</dbReference>
<dbReference type="Pfam" id="PF16344">
    <property type="entry name" value="FecR_C"/>
    <property type="match status" value="1"/>
</dbReference>
<keyword evidence="1" id="KW-1133">Transmembrane helix</keyword>
<name>A0A8G2F602_9BACT</name>
<feature type="domain" description="FecR protein" evidence="2">
    <location>
        <begin position="104"/>
        <end position="195"/>
    </location>
</feature>
<sequence>MEKELLHTYFRGNTTLEEEKQIMDWAEASTENHHEYLKERMIWNAILVNYKLTESQSVSFNRKRSFNLWKFAGIAASLALLITLSWTLLNMPSEDTEGLQAVLVPAGQRVQLILEDGTKVWLNSNSSFTYPTSFGSKSREVELNGEGFFEVAKDTRKPFIVKTKKYDIKVLGTTFNVYAYDHEANTFEAALLNGSIDISSKANEKNHIILKTKGKVSEVDGLLRKQAIDNPDRFRWKDGQIYLDDVPFETLMEKFSLYYDVHIKIENTKVLNYHCTGKFRQSDGIEYALRVLQKDVKFSFDRDEKDKTILIK</sequence>
<protein>
    <submittedName>
        <fullName evidence="4">FecR family protein</fullName>
    </submittedName>
</protein>
<evidence type="ECO:0000259" key="2">
    <source>
        <dbReference type="Pfam" id="PF04773"/>
    </source>
</evidence>
<dbReference type="AlphaFoldDB" id="A0A8G2F602"/>
<reference evidence="4 5" key="1">
    <citation type="submission" date="2016-10" db="EMBL/GenBank/DDBJ databases">
        <authorList>
            <person name="Varghese N."/>
            <person name="Submissions S."/>
        </authorList>
    </citation>
    <scope>NUCLEOTIDE SEQUENCE [LARGE SCALE GENOMIC DNA]</scope>
    <source>
        <strain evidence="4 5">DSM 29073</strain>
    </source>
</reference>
<dbReference type="GO" id="GO:0016989">
    <property type="term" value="F:sigma factor antagonist activity"/>
    <property type="evidence" value="ECO:0007669"/>
    <property type="project" value="TreeGrafter"/>
</dbReference>
<evidence type="ECO:0000313" key="5">
    <source>
        <dbReference type="Proteomes" id="UP000236725"/>
    </source>
</evidence>